<dbReference type="AlphaFoldDB" id="A0A091DNI9"/>
<sequence>MPSWSPQYEHWHWAGRAAARLAVGSGLQGHLPAPARCGVKKLDLGSVLEQTAQVQSAGVVASPHLCRGSCCAQQDGVGSWPLNASLSAVLSPQARSGANMGLKLSCLKGFKTCVSTSGSHDEAPVLSGKHLDVPNIVITPPTPTGTVLPRDCRCADWLEEAGSCLDDVELDPEA</sequence>
<dbReference type="PANTHER" id="PTHR37455:SF1">
    <property type="entry name" value="SIMILAR TO 1190005I06RIK PROTEIN"/>
    <property type="match status" value="1"/>
</dbReference>
<gene>
    <name evidence="1" type="ORF">H920_06726</name>
</gene>
<proteinExistence type="predicted"/>
<dbReference type="PANTHER" id="PTHR37455">
    <property type="entry name" value="GENE, 27021-RELATED"/>
    <property type="match status" value="1"/>
</dbReference>
<reference evidence="1 2" key="1">
    <citation type="submission" date="2013-11" db="EMBL/GenBank/DDBJ databases">
        <title>The Damaraland mole rat (Fukomys damarensis) genome and evolution of African mole rats.</title>
        <authorList>
            <person name="Gladyshev V.N."/>
            <person name="Fang X."/>
        </authorList>
    </citation>
    <scope>NUCLEOTIDE SEQUENCE [LARGE SCALE GENOMIC DNA]</scope>
    <source>
        <tissue evidence="1">Liver</tissue>
    </source>
</reference>
<dbReference type="InterPro" id="IPR027864">
    <property type="entry name" value="DUF4597"/>
</dbReference>
<dbReference type="Proteomes" id="UP000028990">
    <property type="component" value="Unassembled WGS sequence"/>
</dbReference>
<organism evidence="1 2">
    <name type="scientific">Fukomys damarensis</name>
    <name type="common">Damaraland mole rat</name>
    <name type="synonym">Cryptomys damarensis</name>
    <dbReference type="NCBI Taxonomy" id="885580"/>
    <lineage>
        <taxon>Eukaryota</taxon>
        <taxon>Metazoa</taxon>
        <taxon>Chordata</taxon>
        <taxon>Craniata</taxon>
        <taxon>Vertebrata</taxon>
        <taxon>Euteleostomi</taxon>
        <taxon>Mammalia</taxon>
        <taxon>Eutheria</taxon>
        <taxon>Euarchontoglires</taxon>
        <taxon>Glires</taxon>
        <taxon>Rodentia</taxon>
        <taxon>Hystricomorpha</taxon>
        <taxon>Bathyergidae</taxon>
        <taxon>Fukomys</taxon>
    </lineage>
</organism>
<name>A0A091DNI9_FUKDA</name>
<evidence type="ECO:0000313" key="2">
    <source>
        <dbReference type="Proteomes" id="UP000028990"/>
    </source>
</evidence>
<evidence type="ECO:0000313" key="1">
    <source>
        <dbReference type="EMBL" id="KFO31835.1"/>
    </source>
</evidence>
<dbReference type="STRING" id="885580.ENSFDAP00000004168"/>
<keyword evidence="2" id="KW-1185">Reference proteome</keyword>
<accession>A0A091DNI9</accession>
<dbReference type="Pfam" id="PF15366">
    <property type="entry name" value="DUF4597"/>
    <property type="match status" value="1"/>
</dbReference>
<protein>
    <submittedName>
        <fullName evidence="1">Uncharacterized protein</fullName>
    </submittedName>
</protein>
<dbReference type="EMBL" id="KN122240">
    <property type="protein sequence ID" value="KFO31835.1"/>
    <property type="molecule type" value="Genomic_DNA"/>
</dbReference>